<dbReference type="AlphaFoldDB" id="A0A4P6JJI9"/>
<dbReference type="Gene3D" id="1.10.443.10">
    <property type="entry name" value="Intergrase catalytic core"/>
    <property type="match status" value="1"/>
</dbReference>
<feature type="domain" description="Tyr recombinase" evidence="2">
    <location>
        <begin position="1"/>
        <end position="203"/>
    </location>
</feature>
<sequence length="213" mass="24337">MLAVLVLLHVVSRLSWCCMREQNNLFCILLPSIAKASPLCKYPGRAGSPTRSFHWMAQTHVPSSGINGTGKGFASYRLIGDPKTRTSKRTILLPDVLLEHRTKQKEARLKAGQAWQNLDFVFCSRHGKQLWPDNVRSRFYRMLQRAGLPRMRFHDLRHSPATLMRSMGVDLKVIQEILGHSTMDMTFNVYSHTLPLMQKDAAEKMKKLFDSPS</sequence>
<evidence type="ECO:0000313" key="3">
    <source>
        <dbReference type="EMBL" id="QBD75297.1"/>
    </source>
</evidence>
<dbReference type="GO" id="GO:0003677">
    <property type="term" value="F:DNA binding"/>
    <property type="evidence" value="ECO:0007669"/>
    <property type="project" value="InterPro"/>
</dbReference>
<protein>
    <submittedName>
        <fullName evidence="3">Site-specific integrase</fullName>
    </submittedName>
</protein>
<dbReference type="InterPro" id="IPR013762">
    <property type="entry name" value="Integrase-like_cat_sf"/>
</dbReference>
<dbReference type="OrthoDB" id="9803188at2"/>
<evidence type="ECO:0000256" key="1">
    <source>
        <dbReference type="ARBA" id="ARBA00023172"/>
    </source>
</evidence>
<reference evidence="3 4" key="1">
    <citation type="submission" date="2019-01" db="EMBL/GenBank/DDBJ databases">
        <title>Ktedonosporobacter rubrisoli SCAWS-G2.</title>
        <authorList>
            <person name="Huang Y."/>
            <person name="Yan B."/>
        </authorList>
    </citation>
    <scope>NUCLEOTIDE SEQUENCE [LARGE SCALE GENOMIC DNA]</scope>
    <source>
        <strain evidence="3 4">SCAWS-G2</strain>
    </source>
</reference>
<dbReference type="InterPro" id="IPR050090">
    <property type="entry name" value="Tyrosine_recombinase_XerCD"/>
</dbReference>
<dbReference type="GO" id="GO:0015074">
    <property type="term" value="P:DNA integration"/>
    <property type="evidence" value="ECO:0007669"/>
    <property type="project" value="InterPro"/>
</dbReference>
<evidence type="ECO:0000259" key="2">
    <source>
        <dbReference type="PROSITE" id="PS51898"/>
    </source>
</evidence>
<dbReference type="PANTHER" id="PTHR30349:SF64">
    <property type="entry name" value="PROPHAGE INTEGRASE INTD-RELATED"/>
    <property type="match status" value="1"/>
</dbReference>
<dbReference type="KEGG" id="kbs:EPA93_04500"/>
<gene>
    <name evidence="3" type="ORF">EPA93_04500</name>
</gene>
<dbReference type="SUPFAM" id="SSF56349">
    <property type="entry name" value="DNA breaking-rejoining enzymes"/>
    <property type="match status" value="1"/>
</dbReference>
<dbReference type="PANTHER" id="PTHR30349">
    <property type="entry name" value="PHAGE INTEGRASE-RELATED"/>
    <property type="match status" value="1"/>
</dbReference>
<accession>A0A4P6JJI9</accession>
<dbReference type="GO" id="GO:0006310">
    <property type="term" value="P:DNA recombination"/>
    <property type="evidence" value="ECO:0007669"/>
    <property type="project" value="UniProtKB-KW"/>
</dbReference>
<dbReference type="InterPro" id="IPR011010">
    <property type="entry name" value="DNA_brk_join_enz"/>
</dbReference>
<dbReference type="InterPro" id="IPR002104">
    <property type="entry name" value="Integrase_catalytic"/>
</dbReference>
<proteinExistence type="predicted"/>
<dbReference type="Proteomes" id="UP000290365">
    <property type="component" value="Chromosome"/>
</dbReference>
<dbReference type="Pfam" id="PF00589">
    <property type="entry name" value="Phage_integrase"/>
    <property type="match status" value="1"/>
</dbReference>
<dbReference type="PROSITE" id="PS51898">
    <property type="entry name" value="TYR_RECOMBINASE"/>
    <property type="match status" value="1"/>
</dbReference>
<keyword evidence="4" id="KW-1185">Reference proteome</keyword>
<keyword evidence="1" id="KW-0233">DNA recombination</keyword>
<dbReference type="CDD" id="cd01189">
    <property type="entry name" value="INT_ICEBs1_C_like"/>
    <property type="match status" value="1"/>
</dbReference>
<name>A0A4P6JJI9_KTERU</name>
<evidence type="ECO:0000313" key="4">
    <source>
        <dbReference type="Proteomes" id="UP000290365"/>
    </source>
</evidence>
<organism evidence="3 4">
    <name type="scientific">Ktedonosporobacter rubrisoli</name>
    <dbReference type="NCBI Taxonomy" id="2509675"/>
    <lineage>
        <taxon>Bacteria</taxon>
        <taxon>Bacillati</taxon>
        <taxon>Chloroflexota</taxon>
        <taxon>Ktedonobacteria</taxon>
        <taxon>Ktedonobacterales</taxon>
        <taxon>Ktedonosporobacteraceae</taxon>
        <taxon>Ktedonosporobacter</taxon>
    </lineage>
</organism>
<dbReference type="EMBL" id="CP035758">
    <property type="protein sequence ID" value="QBD75297.1"/>
    <property type="molecule type" value="Genomic_DNA"/>
</dbReference>